<dbReference type="Proteomes" id="UP000462055">
    <property type="component" value="Unassembled WGS sequence"/>
</dbReference>
<gene>
    <name evidence="1" type="ORF">F8568_010210</name>
</gene>
<keyword evidence="2" id="KW-1185">Reference proteome</keyword>
<dbReference type="Pfam" id="PF11209">
    <property type="entry name" value="LmeA"/>
    <property type="match status" value="1"/>
</dbReference>
<protein>
    <submittedName>
        <fullName evidence="1">DUF2993 domain-containing protein</fullName>
    </submittedName>
</protein>
<evidence type="ECO:0000313" key="1">
    <source>
        <dbReference type="EMBL" id="MWA00744.1"/>
    </source>
</evidence>
<dbReference type="RefSeq" id="WP_151593265.1">
    <property type="nucleotide sequence ID" value="NZ_WBMS02000006.1"/>
</dbReference>
<reference evidence="1" key="1">
    <citation type="submission" date="2019-12" db="EMBL/GenBank/DDBJ databases">
        <title>Actinomadura physcomitrii sp. nov., a novel actinomycete isolated from moss [Physcomitrium sphaericum (Ludw) Fuernr].</title>
        <authorList>
            <person name="Zhuang X."/>
        </authorList>
    </citation>
    <scope>NUCLEOTIDE SEQUENCE [LARGE SCALE GENOMIC DNA]</scope>
    <source>
        <strain evidence="1">LD22</strain>
    </source>
</reference>
<accession>A0A6I4M901</accession>
<organism evidence="1 2">
    <name type="scientific">Actinomadura physcomitrii</name>
    <dbReference type="NCBI Taxonomy" id="2650748"/>
    <lineage>
        <taxon>Bacteria</taxon>
        <taxon>Bacillati</taxon>
        <taxon>Actinomycetota</taxon>
        <taxon>Actinomycetes</taxon>
        <taxon>Streptosporangiales</taxon>
        <taxon>Thermomonosporaceae</taxon>
        <taxon>Actinomadura</taxon>
    </lineage>
</organism>
<dbReference type="AlphaFoldDB" id="A0A6I4M901"/>
<evidence type="ECO:0000313" key="2">
    <source>
        <dbReference type="Proteomes" id="UP000462055"/>
    </source>
</evidence>
<comment type="caution">
    <text evidence="1">The sequence shown here is derived from an EMBL/GenBank/DDBJ whole genome shotgun (WGS) entry which is preliminary data.</text>
</comment>
<sequence length="238" mass="25060">MAKPPGAAAVTRVERLPRRGRPRWLTVLICAVLLIALLLVAADRGGVVFAQHEMAAQIKKEGFPATPKVTIKGIPFLTQVASRHFGDVRLEANGITEGPLHITNLKVRARDVRVDSGFGSGTLGSVDGTAFVSFKDLARASDDPDLVLTAAGKNLVKAKMDLGITEATATATVTKQGNSIVVKTQSIEGFSRSEIGDDLDFTVPVSGLPMGLSFQSVTVSSNGVGLHVVGRNVKFSDS</sequence>
<dbReference type="EMBL" id="WBMS02000006">
    <property type="protein sequence ID" value="MWA00744.1"/>
    <property type="molecule type" value="Genomic_DNA"/>
</dbReference>
<proteinExistence type="predicted"/>
<dbReference type="InterPro" id="IPR021373">
    <property type="entry name" value="DUF2993"/>
</dbReference>
<name>A0A6I4M901_9ACTN</name>